<proteinExistence type="predicted"/>
<dbReference type="AlphaFoldDB" id="A0AAD5X6L5"/>
<dbReference type="Proteomes" id="UP001211907">
    <property type="component" value="Unassembled WGS sequence"/>
</dbReference>
<evidence type="ECO:0000313" key="2">
    <source>
        <dbReference type="Proteomes" id="UP001211907"/>
    </source>
</evidence>
<accession>A0AAD5X6L5</accession>
<sequence>MASQHTRLMLASVALIFAASFVIFLGTKQEFSTLLPRPTKIHASKLNQKWPTAVIPVHGPSVESAVVPPISLIKIVNATNANSKAHLEWSEFANSNACPVPKPALIAIFTMASLESSSKRHLLRTKYAQLNAKLDASSQVDLIFFYGNGLSYEADHVLALEELMFPLDTVITDRKEGRDDGKILDWFKYEFVGKGDEDAVFHLPRLTQMLNKISMKDSSFVGRIYRGPGAPPLMTGMLYLLSADLVEWINSSPIPPANIHGIEDLIVATWLDKSDLAISYVDQGTKFHDLQESPNFNAGFITNATIAVHYCKDAQRMLRCISGLFDDSILPQRIAYRLTRTTALTNRVEKFGLDISAAELNHTIEKIQFDFGQVYSTDEGIDKKNATIGNIDMYIYEPAIFACLKKIGLVVDDFEDLVREVSLHGYETNGRKNRDIYNRIFWHIISKRFPTTERWKFNNQISEGRDTLTEKAVKGEKISTELIDNVVMTLFKKYGIPI</sequence>
<comment type="caution">
    <text evidence="1">The sequence shown here is derived from an EMBL/GenBank/DDBJ whole genome shotgun (WGS) entry which is preliminary data.</text>
</comment>
<keyword evidence="2" id="KW-1185">Reference proteome</keyword>
<reference evidence="1" key="1">
    <citation type="submission" date="2020-05" db="EMBL/GenBank/DDBJ databases">
        <title>Phylogenomic resolution of chytrid fungi.</title>
        <authorList>
            <person name="Stajich J.E."/>
            <person name="Amses K."/>
            <person name="Simmons R."/>
            <person name="Seto K."/>
            <person name="Myers J."/>
            <person name="Bonds A."/>
            <person name="Quandt C.A."/>
            <person name="Barry K."/>
            <person name="Liu P."/>
            <person name="Grigoriev I."/>
            <person name="Longcore J.E."/>
            <person name="James T.Y."/>
        </authorList>
    </citation>
    <scope>NUCLEOTIDE SEQUENCE</scope>
    <source>
        <strain evidence="1">JEL0513</strain>
    </source>
</reference>
<protein>
    <recommendedName>
        <fullName evidence="3">Hexosyltransferase</fullName>
    </recommendedName>
</protein>
<name>A0AAD5X6L5_9FUNG</name>
<gene>
    <name evidence="1" type="ORF">HK100_007997</name>
</gene>
<organism evidence="1 2">
    <name type="scientific">Physocladia obscura</name>
    <dbReference type="NCBI Taxonomy" id="109957"/>
    <lineage>
        <taxon>Eukaryota</taxon>
        <taxon>Fungi</taxon>
        <taxon>Fungi incertae sedis</taxon>
        <taxon>Chytridiomycota</taxon>
        <taxon>Chytridiomycota incertae sedis</taxon>
        <taxon>Chytridiomycetes</taxon>
        <taxon>Chytridiales</taxon>
        <taxon>Chytriomycetaceae</taxon>
        <taxon>Physocladia</taxon>
    </lineage>
</organism>
<evidence type="ECO:0008006" key="3">
    <source>
        <dbReference type="Google" id="ProtNLM"/>
    </source>
</evidence>
<evidence type="ECO:0000313" key="1">
    <source>
        <dbReference type="EMBL" id="KAJ3088586.1"/>
    </source>
</evidence>
<dbReference type="EMBL" id="JADGJH010003827">
    <property type="protein sequence ID" value="KAJ3088586.1"/>
    <property type="molecule type" value="Genomic_DNA"/>
</dbReference>